<dbReference type="RefSeq" id="WP_343996624.1">
    <property type="nucleotide sequence ID" value="NZ_BAAALG010000017.1"/>
</dbReference>
<feature type="signal peptide" evidence="3">
    <location>
        <begin position="1"/>
        <end position="29"/>
    </location>
</feature>
<keyword evidence="1" id="KW-0378">Hydrolase</keyword>
<evidence type="ECO:0000256" key="2">
    <source>
        <dbReference type="ARBA" id="ARBA00023326"/>
    </source>
</evidence>
<keyword evidence="2" id="KW-0119">Carbohydrate metabolism</keyword>
<evidence type="ECO:0000259" key="4">
    <source>
        <dbReference type="PROSITE" id="PS50853"/>
    </source>
</evidence>
<dbReference type="InterPro" id="IPR003961">
    <property type="entry name" value="FN3_dom"/>
</dbReference>
<evidence type="ECO:0000313" key="6">
    <source>
        <dbReference type="Proteomes" id="UP001501581"/>
    </source>
</evidence>
<keyword evidence="6" id="KW-1185">Reference proteome</keyword>
<comment type="caution">
    <text evidence="5">The sequence shown here is derived from an EMBL/GenBank/DDBJ whole genome shotgun (WGS) entry which is preliminary data.</text>
</comment>
<name>A0ABP4EKJ2_9ACTN</name>
<dbReference type="EMBL" id="BAAALG010000017">
    <property type="protein sequence ID" value="GAA1113482.1"/>
    <property type="molecule type" value="Genomic_DNA"/>
</dbReference>
<dbReference type="Pfam" id="PF00041">
    <property type="entry name" value="fn3"/>
    <property type="match status" value="1"/>
</dbReference>
<feature type="domain" description="Fibronectin type-III" evidence="4">
    <location>
        <begin position="296"/>
        <end position="390"/>
    </location>
</feature>
<organism evidence="5 6">
    <name type="scientific">Nocardioides dubius</name>
    <dbReference type="NCBI Taxonomy" id="317019"/>
    <lineage>
        <taxon>Bacteria</taxon>
        <taxon>Bacillati</taxon>
        <taxon>Actinomycetota</taxon>
        <taxon>Actinomycetes</taxon>
        <taxon>Propionibacteriales</taxon>
        <taxon>Nocardioidaceae</taxon>
        <taxon>Nocardioides</taxon>
    </lineage>
</organism>
<keyword evidence="1" id="KW-0326">Glycosidase</keyword>
<dbReference type="SMART" id="SM00060">
    <property type="entry name" value="FN3"/>
    <property type="match status" value="1"/>
</dbReference>
<keyword evidence="3" id="KW-0732">Signal</keyword>
<dbReference type="SUPFAM" id="SSF49265">
    <property type="entry name" value="Fibronectin type III"/>
    <property type="match status" value="1"/>
</dbReference>
<reference evidence="6" key="1">
    <citation type="journal article" date="2019" name="Int. J. Syst. Evol. Microbiol.">
        <title>The Global Catalogue of Microorganisms (GCM) 10K type strain sequencing project: providing services to taxonomists for standard genome sequencing and annotation.</title>
        <authorList>
            <consortium name="The Broad Institute Genomics Platform"/>
            <consortium name="The Broad Institute Genome Sequencing Center for Infectious Disease"/>
            <person name="Wu L."/>
            <person name="Ma J."/>
        </authorList>
    </citation>
    <scope>NUCLEOTIDE SEQUENCE [LARGE SCALE GENOMIC DNA]</scope>
    <source>
        <strain evidence="6">JCM 13008</strain>
    </source>
</reference>
<dbReference type="CDD" id="cd00063">
    <property type="entry name" value="FN3"/>
    <property type="match status" value="1"/>
</dbReference>
<sequence>MARHTHLLGALALLGATLTGLGTASPAAADYAERWCSTAAAPCIQSLSINGVAQSDASPVELVLNGPTDLGGYREVNLELSAAGAAPSPGDVLSVVINTGNAFVPDRMFGRLGLHDVDTWREGDGTHRIRITGTPVTWASGCDPEAAWPWPCPSTSTGDEIVFGADIAMLEDRDDSSIGMHAGTNAAFNGIFFDEQPDGSHALTTELVAPHYYADGTTPIAGAVRYRLSYRQMRSDMGTPNPETLTPGSLSGTINGGTGGGAFSTWHDPDGGGFFIQATGFTFSVKRIKVRPSRITPSRPVITRTQRTTSRKAVLTHTLATPRGAKVTGYQARCTPRRGAIVRSTGSAATKRVVVRGLRPGVSYTCRVAARSKAGTSAWSAKAKVRARVQAR</sequence>
<evidence type="ECO:0000256" key="1">
    <source>
        <dbReference type="ARBA" id="ARBA00023295"/>
    </source>
</evidence>
<feature type="chain" id="PRO_5045745181" description="Fibronectin type-III domain-containing protein" evidence="3">
    <location>
        <begin position="30"/>
        <end position="392"/>
    </location>
</feature>
<dbReference type="InterPro" id="IPR036116">
    <property type="entry name" value="FN3_sf"/>
</dbReference>
<gene>
    <name evidence="5" type="ORF">GCM10009668_39350</name>
</gene>
<protein>
    <recommendedName>
        <fullName evidence="4">Fibronectin type-III domain-containing protein</fullName>
    </recommendedName>
</protein>
<accession>A0ABP4EKJ2</accession>
<dbReference type="PROSITE" id="PS50853">
    <property type="entry name" value="FN3"/>
    <property type="match status" value="1"/>
</dbReference>
<dbReference type="Gene3D" id="2.60.40.10">
    <property type="entry name" value="Immunoglobulins"/>
    <property type="match status" value="1"/>
</dbReference>
<keyword evidence="2" id="KW-0624">Polysaccharide degradation</keyword>
<evidence type="ECO:0000256" key="3">
    <source>
        <dbReference type="SAM" id="SignalP"/>
    </source>
</evidence>
<proteinExistence type="predicted"/>
<evidence type="ECO:0000313" key="5">
    <source>
        <dbReference type="EMBL" id="GAA1113482.1"/>
    </source>
</evidence>
<dbReference type="InterPro" id="IPR013783">
    <property type="entry name" value="Ig-like_fold"/>
</dbReference>
<dbReference type="Proteomes" id="UP001501581">
    <property type="component" value="Unassembled WGS sequence"/>
</dbReference>